<dbReference type="Pfam" id="PF00109">
    <property type="entry name" value="ketoacyl-synt"/>
    <property type="match status" value="1"/>
</dbReference>
<feature type="domain" description="Carrier" evidence="21">
    <location>
        <begin position="774"/>
        <end position="849"/>
    </location>
</feature>
<evidence type="ECO:0000313" key="23">
    <source>
        <dbReference type="EMBL" id="EST55788.1"/>
    </source>
</evidence>
<name>V6MK09_9BACL</name>
<dbReference type="InterPro" id="IPR016039">
    <property type="entry name" value="Thiolase-like"/>
</dbReference>
<keyword evidence="24" id="KW-1185">Reference proteome</keyword>
<dbReference type="GO" id="GO:0016491">
    <property type="term" value="F:oxidoreductase activity"/>
    <property type="evidence" value="ECO:0007669"/>
    <property type="project" value="UniProtKB-KW"/>
</dbReference>
<dbReference type="InterPro" id="IPR014031">
    <property type="entry name" value="Ketoacyl_synth_C"/>
</dbReference>
<dbReference type="eggNOG" id="COG3321">
    <property type="taxonomic scope" value="Bacteria"/>
</dbReference>
<dbReference type="GO" id="GO:0034081">
    <property type="term" value="C:polyketide synthase complex"/>
    <property type="evidence" value="ECO:0007669"/>
    <property type="project" value="UniProtKB-ARBA"/>
</dbReference>
<dbReference type="InterPro" id="IPR016035">
    <property type="entry name" value="Acyl_Trfase/lysoPLipase"/>
</dbReference>
<evidence type="ECO:0000256" key="1">
    <source>
        <dbReference type="ARBA" id="ARBA00001937"/>
    </source>
</evidence>
<evidence type="ECO:0000256" key="13">
    <source>
        <dbReference type="ARBA" id="ARBA00052119"/>
    </source>
</evidence>
<dbReference type="RefSeq" id="WP_023554134.1">
    <property type="nucleotide sequence ID" value="NZ_KI629782.1"/>
</dbReference>
<evidence type="ECO:0000256" key="17">
    <source>
        <dbReference type="ARBA" id="ARBA00073623"/>
    </source>
</evidence>
<evidence type="ECO:0000256" key="6">
    <source>
        <dbReference type="ARBA" id="ARBA00022832"/>
    </source>
</evidence>
<dbReference type="PROSITE" id="PS50075">
    <property type="entry name" value="CARRIER"/>
    <property type="match status" value="1"/>
</dbReference>
<keyword evidence="10" id="KW-0511">Multifunctional enzyme</keyword>
<dbReference type="Proteomes" id="UP000017973">
    <property type="component" value="Unassembled WGS sequence"/>
</dbReference>
<evidence type="ECO:0000256" key="3">
    <source>
        <dbReference type="ARBA" id="ARBA00022450"/>
    </source>
</evidence>
<keyword evidence="6" id="KW-0276">Fatty acid metabolism</keyword>
<dbReference type="SMART" id="SM00823">
    <property type="entry name" value="PKS_PP"/>
    <property type="match status" value="1"/>
</dbReference>
<comment type="function">
    <text evidence="15">Part of the PpsABCDE complex involved in the biosynthesis of the lipid core common to phthiocerols and phenolphthiocerols by successive additions of malonyl-CoA or methylmalonyl-CoA extender units. PpsA can accept as substrate the activated forms of either icosanoyl (C20), docosanoyl (C22) or lignoceroyl (C24) groups from FadD26, or a (4-hydroxyphenyl)-C17 or (4-hydroxyphenyl)-C19 fatty acyl from FadD29. PpsA initiates the biosynthesis and extends its substrate using a malonyl-CoA extender unit. The PpsB and PpsC proteins add the second and third malonyl-CoA extender units. PpsD adds an (R)-methylmalonyl unit and PpsE adds a second (R)-methylmalonyl unit. The incorporation of the methylmalonyl units results in formation of two branched methyl groups in the elongated product.</text>
</comment>
<dbReference type="PANTHER" id="PTHR43775">
    <property type="entry name" value="FATTY ACID SYNTHASE"/>
    <property type="match status" value="1"/>
</dbReference>
<dbReference type="GO" id="GO:0031177">
    <property type="term" value="F:phosphopantetheine binding"/>
    <property type="evidence" value="ECO:0007669"/>
    <property type="project" value="InterPro"/>
</dbReference>
<dbReference type="FunFam" id="1.10.1200.10:FF:000005">
    <property type="entry name" value="Nonribosomal peptide synthetase 1"/>
    <property type="match status" value="1"/>
</dbReference>
<dbReference type="FunFam" id="3.40.47.10:FF:000042">
    <property type="entry name" value="Polyketide synthase Pks13"/>
    <property type="match status" value="1"/>
</dbReference>
<dbReference type="Gene3D" id="1.10.1240.100">
    <property type="match status" value="1"/>
</dbReference>
<dbReference type="InterPro" id="IPR020841">
    <property type="entry name" value="PKS_Beta-ketoAc_synthase_dom"/>
</dbReference>
<evidence type="ECO:0000256" key="15">
    <source>
        <dbReference type="ARBA" id="ARBA00058455"/>
    </source>
</evidence>
<dbReference type="InterPro" id="IPR050091">
    <property type="entry name" value="PKS_NRPS_Biosynth_Enz"/>
</dbReference>
<comment type="catalytic activity">
    <reaction evidence="14">
        <text>icosanoyl-[(phenol)carboxyphthiodiolenone synthase] + 2 (S)-methylmalonyl-CoA + 3 malonyl-CoA + 5 NADPH + 10 H(+) = C32-carboxyphthiodiolenone-[(phenol)carboxyphthiodiolenone synthase] + 5 CO2 + 5 NADP(+) + 5 CoA + 2 H2O</text>
        <dbReference type="Rhea" id="RHEA:57748"/>
        <dbReference type="Rhea" id="RHEA-COMP:14985"/>
        <dbReference type="Rhea" id="RHEA-COMP:14986"/>
        <dbReference type="ChEBI" id="CHEBI:15377"/>
        <dbReference type="ChEBI" id="CHEBI:15378"/>
        <dbReference type="ChEBI" id="CHEBI:16526"/>
        <dbReference type="ChEBI" id="CHEBI:57287"/>
        <dbReference type="ChEBI" id="CHEBI:57327"/>
        <dbReference type="ChEBI" id="CHEBI:57384"/>
        <dbReference type="ChEBI" id="CHEBI:57783"/>
        <dbReference type="ChEBI" id="CHEBI:58349"/>
        <dbReference type="ChEBI" id="CHEBI:87848"/>
        <dbReference type="ChEBI" id="CHEBI:142236"/>
        <dbReference type="EC" id="2.3.1.292"/>
    </reaction>
</comment>
<feature type="domain" description="Ketosynthase family 3 (KS3)" evidence="22">
    <location>
        <begin position="12"/>
        <end position="444"/>
    </location>
</feature>
<dbReference type="OrthoDB" id="9765680at2"/>
<comment type="cofactor">
    <cofactor evidence="1">
        <name>NADP(+)</name>
        <dbReference type="ChEBI" id="CHEBI:58349"/>
    </cofactor>
</comment>
<evidence type="ECO:0000256" key="2">
    <source>
        <dbReference type="ARBA" id="ARBA00001957"/>
    </source>
</evidence>
<dbReference type="HOGENOM" id="CLU_000022_16_6_9"/>
<evidence type="ECO:0000259" key="22">
    <source>
        <dbReference type="PROSITE" id="PS52004"/>
    </source>
</evidence>
<evidence type="ECO:0000256" key="8">
    <source>
        <dbReference type="ARBA" id="ARBA00023002"/>
    </source>
</evidence>
<keyword evidence="3" id="KW-0596">Phosphopantetheine</keyword>
<dbReference type="SMART" id="SM00827">
    <property type="entry name" value="PKS_AT"/>
    <property type="match status" value="1"/>
</dbReference>
<dbReference type="Pfam" id="PF00550">
    <property type="entry name" value="PP-binding"/>
    <property type="match status" value="1"/>
</dbReference>
<comment type="catalytic activity">
    <reaction evidence="12">
        <text>19-(4-hydroxyphenyl)nonadecanoyl-[(phenol)carboxyphthiodiolenone synthase] + 2 (S)-methylmalonyl-CoA + 3 malonyl-CoA + 5 NADPH + 10 H(+) = C37-(phenol)carboxyphthiodiolenone-[(phenol)carboxyphthiodiolenone synthase] + 5 CO2 + 5 NADP(+) + 5 CoA + 2 H2O</text>
        <dbReference type="Rhea" id="RHEA:57760"/>
        <dbReference type="Rhea" id="RHEA-COMP:14273"/>
        <dbReference type="Rhea" id="RHEA-COMP:14990"/>
        <dbReference type="ChEBI" id="CHEBI:15377"/>
        <dbReference type="ChEBI" id="CHEBI:15378"/>
        <dbReference type="ChEBI" id="CHEBI:16526"/>
        <dbReference type="ChEBI" id="CHEBI:57287"/>
        <dbReference type="ChEBI" id="CHEBI:57327"/>
        <dbReference type="ChEBI" id="CHEBI:57384"/>
        <dbReference type="ChEBI" id="CHEBI:57783"/>
        <dbReference type="ChEBI" id="CHEBI:58349"/>
        <dbReference type="ChEBI" id="CHEBI:133301"/>
        <dbReference type="ChEBI" id="CHEBI:142260"/>
        <dbReference type="EC" id="2.3.1.292"/>
    </reaction>
</comment>
<evidence type="ECO:0000256" key="7">
    <source>
        <dbReference type="ARBA" id="ARBA00022857"/>
    </source>
</evidence>
<keyword evidence="9" id="KW-0443">Lipid metabolism</keyword>
<dbReference type="InterPro" id="IPR018201">
    <property type="entry name" value="Ketoacyl_synth_AS"/>
</dbReference>
<dbReference type="InterPro" id="IPR014030">
    <property type="entry name" value="Ketoacyl_synth_N"/>
</dbReference>
<dbReference type="Gene3D" id="3.40.47.10">
    <property type="match status" value="1"/>
</dbReference>
<accession>V6MK09</accession>
<dbReference type="PROSITE" id="PS00606">
    <property type="entry name" value="KS3_1"/>
    <property type="match status" value="1"/>
</dbReference>
<comment type="cofactor">
    <cofactor evidence="2">
        <name>pantetheine 4'-phosphate</name>
        <dbReference type="ChEBI" id="CHEBI:47942"/>
    </cofactor>
</comment>
<dbReference type="CDD" id="cd00833">
    <property type="entry name" value="PKS"/>
    <property type="match status" value="1"/>
</dbReference>
<evidence type="ECO:0000256" key="20">
    <source>
        <dbReference type="ARBA" id="ARBA00084020"/>
    </source>
</evidence>
<dbReference type="GO" id="GO:0006633">
    <property type="term" value="P:fatty acid biosynthetic process"/>
    <property type="evidence" value="ECO:0007669"/>
    <property type="project" value="InterPro"/>
</dbReference>
<comment type="caution">
    <text evidence="23">The sequence shown here is derived from an EMBL/GenBank/DDBJ whole genome shotgun (WGS) entry which is preliminary data.</text>
</comment>
<dbReference type="InterPro" id="IPR001227">
    <property type="entry name" value="Ac_transferase_dom_sf"/>
</dbReference>
<reference evidence="23 24" key="1">
    <citation type="journal article" date="2014" name="Genome Announc.">
        <title>Draft Genome Sequence of Brevibacillus panacihumi Strain W25, a Halotolerant Hydrocarbon-Degrading Bacterium.</title>
        <authorList>
            <person name="Wang X."/>
            <person name="Jin D."/>
            <person name="Zhou L."/>
            <person name="Wu L."/>
            <person name="An W."/>
            <person name="Chen Y."/>
            <person name="Zhao L."/>
        </authorList>
    </citation>
    <scope>NUCLEOTIDE SEQUENCE [LARGE SCALE GENOMIC DNA]</scope>
    <source>
        <strain evidence="23 24">W25</strain>
    </source>
</reference>
<proteinExistence type="predicted"/>
<dbReference type="PANTHER" id="PTHR43775:SF51">
    <property type="entry name" value="INACTIVE PHENOLPHTHIOCEROL SYNTHESIS POLYKETIDE SYNTHASE TYPE I PKS1-RELATED"/>
    <property type="match status" value="1"/>
</dbReference>
<dbReference type="Gene3D" id="3.30.70.3290">
    <property type="match status" value="1"/>
</dbReference>
<dbReference type="Pfam" id="PF02801">
    <property type="entry name" value="Ketoacyl-synt_C"/>
    <property type="match status" value="1"/>
</dbReference>
<evidence type="ECO:0000256" key="16">
    <source>
        <dbReference type="ARBA" id="ARBA00066974"/>
    </source>
</evidence>
<evidence type="ECO:0000256" key="14">
    <source>
        <dbReference type="ARBA" id="ARBA00052745"/>
    </source>
</evidence>
<dbReference type="Gene3D" id="3.40.366.10">
    <property type="entry name" value="Malonyl-Coenzyme A Acyl Carrier Protein, domain 2"/>
    <property type="match status" value="1"/>
</dbReference>
<dbReference type="AlphaFoldDB" id="V6MK09"/>
<comment type="catalytic activity">
    <reaction evidence="13">
        <text>docosanoyl-[(phenol)carboxyphthiodiolenone synthase] + 2 (S)-methylmalonyl-CoA + 3 malonyl-CoA + 5 NADPH + 10 H(+) = C34-carboxyphthiodiolenone-[(phenol)carboxyphthiodiolenone synthase] + 5 CO2 + 5 NADP(+) + 5 CoA + 2 H2O</text>
        <dbReference type="Rhea" id="RHEA:57752"/>
        <dbReference type="Rhea" id="RHEA-COMP:14987"/>
        <dbReference type="Rhea" id="RHEA-COMP:14988"/>
        <dbReference type="ChEBI" id="CHEBI:15377"/>
        <dbReference type="ChEBI" id="CHEBI:15378"/>
        <dbReference type="ChEBI" id="CHEBI:16526"/>
        <dbReference type="ChEBI" id="CHEBI:57287"/>
        <dbReference type="ChEBI" id="CHEBI:57327"/>
        <dbReference type="ChEBI" id="CHEBI:57384"/>
        <dbReference type="ChEBI" id="CHEBI:57783"/>
        <dbReference type="ChEBI" id="CHEBI:58349"/>
        <dbReference type="ChEBI" id="CHEBI:142237"/>
        <dbReference type="ChEBI" id="CHEBI:142238"/>
        <dbReference type="EC" id="2.3.1.292"/>
    </reaction>
</comment>
<dbReference type="SUPFAM" id="SSF53901">
    <property type="entry name" value="Thiolase-like"/>
    <property type="match status" value="1"/>
</dbReference>
<evidence type="ECO:0000256" key="19">
    <source>
        <dbReference type="ARBA" id="ARBA00078169"/>
    </source>
</evidence>
<evidence type="ECO:0000256" key="11">
    <source>
        <dbReference type="ARBA" id="ARBA00050973"/>
    </source>
</evidence>
<dbReference type="SUPFAM" id="SSF52151">
    <property type="entry name" value="FabD/lysophospholipase-like"/>
    <property type="match status" value="1"/>
</dbReference>
<evidence type="ECO:0000256" key="5">
    <source>
        <dbReference type="ARBA" id="ARBA00022679"/>
    </source>
</evidence>
<evidence type="ECO:0000313" key="24">
    <source>
        <dbReference type="Proteomes" id="UP000017973"/>
    </source>
</evidence>
<dbReference type="PATRIC" id="fig|1408254.3.peg.34"/>
<dbReference type="InterPro" id="IPR036736">
    <property type="entry name" value="ACP-like_sf"/>
</dbReference>
<keyword evidence="8" id="KW-0560">Oxidoreductase</keyword>
<evidence type="ECO:0000256" key="18">
    <source>
        <dbReference type="ARBA" id="ARBA00075053"/>
    </source>
</evidence>
<dbReference type="InterPro" id="IPR020806">
    <property type="entry name" value="PKS_PP-bd"/>
</dbReference>
<keyword evidence="4" id="KW-0597">Phosphoprotein</keyword>
<dbReference type="GO" id="GO:0004312">
    <property type="term" value="F:fatty acid synthase activity"/>
    <property type="evidence" value="ECO:0007669"/>
    <property type="project" value="TreeGrafter"/>
</dbReference>
<evidence type="ECO:0000259" key="21">
    <source>
        <dbReference type="PROSITE" id="PS50075"/>
    </source>
</evidence>
<dbReference type="EMBL" id="AYJU01000001">
    <property type="protein sequence ID" value="EST55788.1"/>
    <property type="molecule type" value="Genomic_DNA"/>
</dbReference>
<evidence type="ECO:0000256" key="10">
    <source>
        <dbReference type="ARBA" id="ARBA00023268"/>
    </source>
</evidence>
<dbReference type="PROSITE" id="PS52004">
    <property type="entry name" value="KS3_2"/>
    <property type="match status" value="1"/>
</dbReference>
<gene>
    <name evidence="23" type="ORF">T458_00165</name>
</gene>
<dbReference type="Gene3D" id="1.10.1200.10">
    <property type="entry name" value="ACP-like"/>
    <property type="match status" value="1"/>
</dbReference>
<protein>
    <recommendedName>
        <fullName evidence="17">Phenolphthiocerol/phthiocerol polyketide synthase subunit E</fullName>
        <ecNumber evidence="16">2.3.1.292</ecNumber>
    </recommendedName>
    <alternativeName>
        <fullName evidence="19">(Phenol)carboxyphthiodiolenone synthase subunit E</fullName>
    </alternativeName>
    <alternativeName>
        <fullName evidence="20">Beta-ketoacyl-acyl-carrier-protein synthase I</fullName>
    </alternativeName>
    <alternativeName>
        <fullName evidence="18">Phthiocerol synthesis polyketide synthase type I PpsE</fullName>
    </alternativeName>
</protein>
<dbReference type="SMART" id="SM00825">
    <property type="entry name" value="PKS_KS"/>
    <property type="match status" value="1"/>
</dbReference>
<evidence type="ECO:0000256" key="9">
    <source>
        <dbReference type="ARBA" id="ARBA00023098"/>
    </source>
</evidence>
<dbReference type="EC" id="2.3.1.292" evidence="16"/>
<dbReference type="InterPro" id="IPR014043">
    <property type="entry name" value="Acyl_transferase_dom"/>
</dbReference>
<keyword evidence="5" id="KW-0808">Transferase</keyword>
<evidence type="ECO:0000256" key="12">
    <source>
        <dbReference type="ARBA" id="ARBA00051971"/>
    </source>
</evidence>
<evidence type="ECO:0000256" key="4">
    <source>
        <dbReference type="ARBA" id="ARBA00022553"/>
    </source>
</evidence>
<comment type="catalytic activity">
    <reaction evidence="11">
        <text>17-(4-hydroxyphenyl)heptadecanoyl-[(phenol)carboxyphthiodiolenone synthase] + 2 (S)-methylmalonyl-CoA + 3 malonyl-CoA + 5 NADPH + 10 H(+) = C35-(phenol)carboxyphthiodiolenone-[(phenol)carboxyphthiodiolenone synthase] + 5 CO2 + 5 NADP(+) + 5 CoA + 2 H2O</text>
        <dbReference type="Rhea" id="RHEA:57756"/>
        <dbReference type="Rhea" id="RHEA-COMP:14272"/>
        <dbReference type="Rhea" id="RHEA-COMP:14989"/>
        <dbReference type="ChEBI" id="CHEBI:15377"/>
        <dbReference type="ChEBI" id="CHEBI:15378"/>
        <dbReference type="ChEBI" id="CHEBI:16526"/>
        <dbReference type="ChEBI" id="CHEBI:57287"/>
        <dbReference type="ChEBI" id="CHEBI:57327"/>
        <dbReference type="ChEBI" id="CHEBI:57384"/>
        <dbReference type="ChEBI" id="CHEBI:57783"/>
        <dbReference type="ChEBI" id="CHEBI:58349"/>
        <dbReference type="ChEBI" id="CHEBI:133300"/>
        <dbReference type="ChEBI" id="CHEBI:142259"/>
        <dbReference type="EC" id="2.3.1.292"/>
    </reaction>
</comment>
<dbReference type="GO" id="GO:0004315">
    <property type="term" value="F:3-oxoacyl-[acyl-carrier-protein] synthase activity"/>
    <property type="evidence" value="ECO:0007669"/>
    <property type="project" value="InterPro"/>
</dbReference>
<organism evidence="23 24">
    <name type="scientific">Brevibacillus panacihumi W25</name>
    <dbReference type="NCBI Taxonomy" id="1408254"/>
    <lineage>
        <taxon>Bacteria</taxon>
        <taxon>Bacillati</taxon>
        <taxon>Bacillota</taxon>
        <taxon>Bacilli</taxon>
        <taxon>Bacillales</taxon>
        <taxon>Paenibacillaceae</taxon>
        <taxon>Brevibacillus</taxon>
    </lineage>
</organism>
<dbReference type="STRING" id="1408254.T458_00165"/>
<dbReference type="InterPro" id="IPR009081">
    <property type="entry name" value="PP-bd_ACP"/>
</dbReference>
<keyword evidence="7" id="KW-0521">NADP</keyword>
<dbReference type="Pfam" id="PF22621">
    <property type="entry name" value="CurL-like_PKS_C"/>
    <property type="match status" value="1"/>
</dbReference>
<dbReference type="SUPFAM" id="SSF47336">
    <property type="entry name" value="ACP-like"/>
    <property type="match status" value="1"/>
</dbReference>
<sequence length="886" mass="98182">MKLDGILQSMSGNEIAIIGMAGRFPGAPTIRELWDRLCDGHETIRHLSEEELRERGAGDDIIRHPHHVPAVASIDGMKHFDAEFFGINPHEARLMDPQQRLFLEGAWEALEDAGHVPDRFDGTIGVFAGSSLSTYLLKNIMSRPDILQSFDPVQIEIGNAPDSLTTRTSYKLNLRGPSHIVQSACSTSLVAVHAACQSLLSYECDMALAGGVSINLTHDTGYFYMEEGIVSPDGHCRPFDKDANGTVFGSGMGIVVLRRLEDALRSGDQILAVVKGSAVNNDGSLKVGYTAPSIDGQAEVIAEAIANAGIEADSITYVEAHGTGTSLGDPIEIAALTRAFRLSTDKNAFCRIGSIKSNLGHLAHAAGVTGLIKTVLALHHQKIPPSLHFREPNPQIDFANSPFVVNTRLVPWKSQHQERQDQPRRAGISSFGFGGTNAHVVLEEAPTLIADQHKRKDHLLILSAKSMDALKNASLRLADYLQRNAATNLTDIAYTLQVGRQVFRFRRVVLCRSAEEACSVLKDPNRTLPTKTRQETSVFFSMRSFVHPVVYYGHDLYETEEMFRHSFDQMSGLLRKYKGSDAKSLLYPAADKISDAARQLLLPANQAVVSFVFQYALAHLLTHWGLSPHTLIGDEAGRLVSATLSGTLSPEEAAIQYLRKTSASSTVNFVQQDSGKSEEGFVVDLWDGSLYEKHCGVSSEIHDSLVRNLLSTVGTLWSNGVSIAWDRLYEGERRQRVSLPTYPFERKKYWIEANTPTHGESSAKDRSIPEKVIYTREEIESILTDIWKDKIGLEHVGLHDHFFESGGDSFLAIQVVNECRRIFQIDLPVVHVYEKRTISELAAYIETLLVNEPSVLEPDRENILTEAGHVQRRKQLLLQQRSRGRR</sequence>